<accession>A0ABP0GCH4</accession>
<keyword evidence="2" id="KW-1185">Reference proteome</keyword>
<reference evidence="1 2" key="1">
    <citation type="submission" date="2024-02" db="EMBL/GenBank/DDBJ databases">
        <authorList>
            <person name="Daric V."/>
            <person name="Darras S."/>
        </authorList>
    </citation>
    <scope>NUCLEOTIDE SEQUENCE [LARGE SCALE GENOMIC DNA]</scope>
</reference>
<name>A0ABP0GCH4_CLALP</name>
<protein>
    <submittedName>
        <fullName evidence="1">Uncharacterized protein</fullName>
    </submittedName>
</protein>
<evidence type="ECO:0000313" key="2">
    <source>
        <dbReference type="Proteomes" id="UP001642483"/>
    </source>
</evidence>
<gene>
    <name evidence="1" type="ORF">CVLEPA_LOCUS21025</name>
</gene>
<dbReference type="EMBL" id="CAWYQH010000108">
    <property type="protein sequence ID" value="CAK8689037.1"/>
    <property type="molecule type" value="Genomic_DNA"/>
</dbReference>
<proteinExistence type="predicted"/>
<sequence>MKSLHFSYTTTKSKHGLCQYIADPLTSCKYAPGAGGIYSGTRPHCNDCSGVFACYRLQANTKCRDASLRERIFLCESDTEDSVKAYIYLNNGNHNCTVVLVAMLTCLLTG</sequence>
<organism evidence="1 2">
    <name type="scientific">Clavelina lepadiformis</name>
    <name type="common">Light-bulb sea squirt</name>
    <name type="synonym">Ascidia lepadiformis</name>
    <dbReference type="NCBI Taxonomy" id="159417"/>
    <lineage>
        <taxon>Eukaryota</taxon>
        <taxon>Metazoa</taxon>
        <taxon>Chordata</taxon>
        <taxon>Tunicata</taxon>
        <taxon>Ascidiacea</taxon>
        <taxon>Aplousobranchia</taxon>
        <taxon>Clavelinidae</taxon>
        <taxon>Clavelina</taxon>
    </lineage>
</organism>
<comment type="caution">
    <text evidence="1">The sequence shown here is derived from an EMBL/GenBank/DDBJ whole genome shotgun (WGS) entry which is preliminary data.</text>
</comment>
<dbReference type="Proteomes" id="UP001642483">
    <property type="component" value="Unassembled WGS sequence"/>
</dbReference>
<evidence type="ECO:0000313" key="1">
    <source>
        <dbReference type="EMBL" id="CAK8689037.1"/>
    </source>
</evidence>